<evidence type="ECO:0000256" key="13">
    <source>
        <dbReference type="ARBA" id="ARBA00052179"/>
    </source>
</evidence>
<comment type="similarity">
    <text evidence="2">Belongs to the amino acid-polyamine-organocation (APC) superfamily.</text>
</comment>
<comment type="catalytic activity">
    <reaction evidence="10">
        <text>L-lysine(out) + L-arginine(in) = L-lysine(in) + L-arginine(out)</text>
        <dbReference type="Rhea" id="RHEA:70827"/>
        <dbReference type="ChEBI" id="CHEBI:32551"/>
        <dbReference type="ChEBI" id="CHEBI:32682"/>
    </reaction>
    <physiologicalReaction direction="left-to-right" evidence="10">
        <dbReference type="Rhea" id="RHEA:70828"/>
    </physiologicalReaction>
</comment>
<proteinExistence type="inferred from homology"/>
<dbReference type="CTD" id="20195219"/>
<reference evidence="21 23" key="2">
    <citation type="journal article" date="2013" name="Nature">
        <title>Insights into bilaterian evolution from three spiralian genomes.</title>
        <authorList>
            <person name="Simakov O."/>
            <person name="Marletaz F."/>
            <person name="Cho S.J."/>
            <person name="Edsinger-Gonzales E."/>
            <person name="Havlak P."/>
            <person name="Hellsten U."/>
            <person name="Kuo D.H."/>
            <person name="Larsson T."/>
            <person name="Lv J."/>
            <person name="Arendt D."/>
            <person name="Savage R."/>
            <person name="Osoegawa K."/>
            <person name="de Jong P."/>
            <person name="Grimwood J."/>
            <person name="Chapman J.A."/>
            <person name="Shapiro H."/>
            <person name="Aerts A."/>
            <person name="Otillar R.P."/>
            <person name="Terry A.Y."/>
            <person name="Boore J.L."/>
            <person name="Grigoriev I.V."/>
            <person name="Lindberg D.R."/>
            <person name="Seaver E.C."/>
            <person name="Weisblat D.A."/>
            <person name="Putnam N.H."/>
            <person name="Rokhsar D.S."/>
        </authorList>
    </citation>
    <scope>NUCLEOTIDE SEQUENCE</scope>
</reference>
<evidence type="ECO:0000313" key="22">
    <source>
        <dbReference type="EnsemblMetazoa" id="HelroP110971"/>
    </source>
</evidence>
<keyword evidence="5" id="KW-0597">Phosphoprotein</keyword>
<dbReference type="Proteomes" id="UP000015101">
    <property type="component" value="Unassembled WGS sequence"/>
</dbReference>
<feature type="region of interest" description="Disordered" evidence="19">
    <location>
        <begin position="1"/>
        <end position="22"/>
    </location>
</feature>
<evidence type="ECO:0000256" key="14">
    <source>
        <dbReference type="ARBA" id="ARBA00052732"/>
    </source>
</evidence>
<reference evidence="23" key="1">
    <citation type="submission" date="2012-12" db="EMBL/GenBank/DDBJ databases">
        <authorList>
            <person name="Hellsten U."/>
            <person name="Grimwood J."/>
            <person name="Chapman J.A."/>
            <person name="Shapiro H."/>
            <person name="Aerts A."/>
            <person name="Otillar R.P."/>
            <person name="Terry A.Y."/>
            <person name="Boore J.L."/>
            <person name="Simakov O."/>
            <person name="Marletaz F."/>
            <person name="Cho S.-J."/>
            <person name="Edsinger-Gonzales E."/>
            <person name="Havlak P."/>
            <person name="Kuo D.-H."/>
            <person name="Larsson T."/>
            <person name="Lv J."/>
            <person name="Arendt D."/>
            <person name="Savage R."/>
            <person name="Osoegawa K."/>
            <person name="de Jong P."/>
            <person name="Lindberg D.R."/>
            <person name="Seaver E.C."/>
            <person name="Weisblat D.A."/>
            <person name="Putnam N.H."/>
            <person name="Grigoriev I.V."/>
            <person name="Rokhsar D.S."/>
        </authorList>
    </citation>
    <scope>NUCLEOTIDE SEQUENCE</scope>
</reference>
<dbReference type="OrthoDB" id="5982228at2759"/>
<dbReference type="AlphaFoldDB" id="T1EF67"/>
<feature type="transmembrane region" description="Helical" evidence="20">
    <location>
        <begin position="199"/>
        <end position="218"/>
    </location>
</feature>
<comment type="catalytic activity">
    <reaction evidence="12">
        <text>L-histidine(out) + L-arginine(in) = L-histidine(in) + L-arginine(out)</text>
        <dbReference type="Rhea" id="RHEA:71063"/>
        <dbReference type="ChEBI" id="CHEBI:32682"/>
        <dbReference type="ChEBI" id="CHEBI:57595"/>
    </reaction>
    <physiologicalReaction direction="left-to-right" evidence="12">
        <dbReference type="Rhea" id="RHEA:71064"/>
    </physiologicalReaction>
</comment>
<evidence type="ECO:0000256" key="15">
    <source>
        <dbReference type="ARBA" id="ARBA00074336"/>
    </source>
</evidence>
<evidence type="ECO:0000313" key="21">
    <source>
        <dbReference type="EMBL" id="ESO06959.1"/>
    </source>
</evidence>
<evidence type="ECO:0000256" key="9">
    <source>
        <dbReference type="ARBA" id="ARBA00023157"/>
    </source>
</evidence>
<dbReference type="Pfam" id="PF13520">
    <property type="entry name" value="AA_permease_2"/>
    <property type="match status" value="1"/>
</dbReference>
<dbReference type="HOGENOM" id="CLU_007946_3_0_1"/>
<dbReference type="GO" id="GO:0015179">
    <property type="term" value="F:L-amino acid transmembrane transporter activity"/>
    <property type="evidence" value="ECO:0000318"/>
    <property type="project" value="GO_Central"/>
</dbReference>
<dbReference type="Gene3D" id="1.20.1740.10">
    <property type="entry name" value="Amino acid/polyamine transporter I"/>
    <property type="match status" value="1"/>
</dbReference>
<dbReference type="InterPro" id="IPR050598">
    <property type="entry name" value="AminoAcid_Transporter"/>
</dbReference>
<reference evidence="22" key="3">
    <citation type="submission" date="2015-06" db="UniProtKB">
        <authorList>
            <consortium name="EnsemblMetazoa"/>
        </authorList>
    </citation>
    <scope>IDENTIFICATION</scope>
</reference>
<evidence type="ECO:0000256" key="2">
    <source>
        <dbReference type="ARBA" id="ARBA00009523"/>
    </source>
</evidence>
<feature type="transmembrane region" description="Helical" evidence="20">
    <location>
        <begin position="423"/>
        <end position="446"/>
    </location>
</feature>
<dbReference type="GO" id="GO:0003333">
    <property type="term" value="P:amino acid transmembrane transport"/>
    <property type="evidence" value="ECO:0000318"/>
    <property type="project" value="GO_Central"/>
</dbReference>
<evidence type="ECO:0000256" key="5">
    <source>
        <dbReference type="ARBA" id="ARBA00022553"/>
    </source>
</evidence>
<keyword evidence="9" id="KW-1015">Disulfide bond</keyword>
<comment type="catalytic activity">
    <reaction evidence="13">
        <text>L-cysteine(out) + L-arginine(in) = L-cysteine(in) + L-arginine(out)</text>
        <dbReference type="Rhea" id="RHEA:71071"/>
        <dbReference type="ChEBI" id="CHEBI:32682"/>
        <dbReference type="ChEBI" id="CHEBI:35235"/>
    </reaction>
    <physiologicalReaction direction="left-to-right" evidence="13">
        <dbReference type="Rhea" id="RHEA:71072"/>
    </physiologicalReaction>
</comment>
<evidence type="ECO:0000256" key="17">
    <source>
        <dbReference type="ARBA" id="ARBA00083296"/>
    </source>
</evidence>
<evidence type="ECO:0000256" key="20">
    <source>
        <dbReference type="SAM" id="Phobius"/>
    </source>
</evidence>
<dbReference type="InParanoid" id="T1EF67"/>
<dbReference type="GO" id="GO:0016324">
    <property type="term" value="C:apical plasma membrane"/>
    <property type="evidence" value="ECO:0007669"/>
    <property type="project" value="UniProtKB-SubCell"/>
</dbReference>
<comment type="catalytic activity">
    <reaction evidence="18">
        <text>L-phenylalanine(out) + L-arginine(in) = L-phenylalanine(in) + L-arginine(out)</text>
        <dbReference type="Rhea" id="RHEA:71067"/>
        <dbReference type="ChEBI" id="CHEBI:32682"/>
        <dbReference type="ChEBI" id="CHEBI:58095"/>
    </reaction>
    <physiologicalReaction direction="left-to-right" evidence="18">
        <dbReference type="Rhea" id="RHEA:71068"/>
    </physiologicalReaction>
</comment>
<evidence type="ECO:0000256" key="8">
    <source>
        <dbReference type="ARBA" id="ARBA00023136"/>
    </source>
</evidence>
<dbReference type="KEGG" id="hro:HELRODRAFT_110971"/>
<feature type="transmembrane region" description="Helical" evidence="20">
    <location>
        <begin position="458"/>
        <end position="483"/>
    </location>
</feature>
<feature type="transmembrane region" description="Helical" evidence="20">
    <location>
        <begin position="399"/>
        <end position="417"/>
    </location>
</feature>
<feature type="transmembrane region" description="Helical" evidence="20">
    <location>
        <begin position="110"/>
        <end position="134"/>
    </location>
</feature>
<evidence type="ECO:0000256" key="10">
    <source>
        <dbReference type="ARBA" id="ARBA00051323"/>
    </source>
</evidence>
<feature type="transmembrane region" description="Helical" evidence="20">
    <location>
        <begin position="230"/>
        <end position="250"/>
    </location>
</feature>
<evidence type="ECO:0000256" key="4">
    <source>
        <dbReference type="ARBA" id="ARBA00022475"/>
    </source>
</evidence>
<dbReference type="EMBL" id="AMQM01003738">
    <property type="status" value="NOT_ANNOTATED_CDS"/>
    <property type="molecule type" value="Genomic_DNA"/>
</dbReference>
<dbReference type="EMBL" id="KB096275">
    <property type="protein sequence ID" value="ESO06959.1"/>
    <property type="molecule type" value="Genomic_DNA"/>
</dbReference>
<feature type="transmembrane region" description="Helical" evidence="20">
    <location>
        <begin position="304"/>
        <end position="327"/>
    </location>
</feature>
<organism evidence="22 23">
    <name type="scientific">Helobdella robusta</name>
    <name type="common">Californian leech</name>
    <dbReference type="NCBI Taxonomy" id="6412"/>
    <lineage>
        <taxon>Eukaryota</taxon>
        <taxon>Metazoa</taxon>
        <taxon>Spiralia</taxon>
        <taxon>Lophotrochozoa</taxon>
        <taxon>Annelida</taxon>
        <taxon>Clitellata</taxon>
        <taxon>Hirudinea</taxon>
        <taxon>Rhynchobdellida</taxon>
        <taxon>Glossiphoniidae</taxon>
        <taxon>Helobdella</taxon>
    </lineage>
</organism>
<evidence type="ECO:0000256" key="18">
    <source>
        <dbReference type="ARBA" id="ARBA00093193"/>
    </source>
</evidence>
<protein>
    <recommendedName>
        <fullName evidence="15">b(0,+)-type amino acid transporter 1</fullName>
    </recommendedName>
    <alternativeName>
        <fullName evidence="16">Glycoprotein-associated amino acid transporter b0,+AT1</fullName>
    </alternativeName>
    <alternativeName>
        <fullName evidence="17">Solute carrier family 7 member 9</fullName>
    </alternativeName>
</protein>
<dbReference type="FunFam" id="1.20.1740.10:FF:000015">
    <property type="entry name" value="B(0,+)-type amino acid transporter 1"/>
    <property type="match status" value="1"/>
</dbReference>
<comment type="catalytic activity">
    <reaction evidence="11">
        <text>L-cystine(out) + L-arginine(in) = L-cystine(in) + L-arginine(out)</text>
        <dbReference type="Rhea" id="RHEA:71075"/>
        <dbReference type="ChEBI" id="CHEBI:32682"/>
        <dbReference type="ChEBI" id="CHEBI:35491"/>
    </reaction>
    <physiologicalReaction direction="left-to-right" evidence="11">
        <dbReference type="Rhea" id="RHEA:71076"/>
    </physiologicalReaction>
</comment>
<evidence type="ECO:0000256" key="11">
    <source>
        <dbReference type="ARBA" id="ARBA00051814"/>
    </source>
</evidence>
<dbReference type="GeneID" id="20195219"/>
<dbReference type="PANTHER" id="PTHR11785:SF528">
    <property type="entry name" value="AMINO ACID TRANSPORTER PROTEIN JHI-21"/>
    <property type="match status" value="1"/>
</dbReference>
<keyword evidence="8 20" id="KW-0472">Membrane</keyword>
<dbReference type="RefSeq" id="XP_009015055.1">
    <property type="nucleotide sequence ID" value="XM_009016807.1"/>
</dbReference>
<dbReference type="eggNOG" id="KOG1287">
    <property type="taxonomic scope" value="Eukaryota"/>
</dbReference>
<accession>T1EF67</accession>
<evidence type="ECO:0000256" key="7">
    <source>
        <dbReference type="ARBA" id="ARBA00022989"/>
    </source>
</evidence>
<keyword evidence="3" id="KW-0813">Transport</keyword>
<comment type="catalytic activity">
    <reaction evidence="14">
        <text>L-leucine(out) + L-arginine(in) = L-leucine(in) + L-arginine(out)</text>
        <dbReference type="Rhea" id="RHEA:71059"/>
        <dbReference type="ChEBI" id="CHEBI:32682"/>
        <dbReference type="ChEBI" id="CHEBI:57427"/>
    </reaction>
    <physiologicalReaction direction="left-to-right" evidence="14">
        <dbReference type="Rhea" id="RHEA:71060"/>
    </physiologicalReaction>
</comment>
<dbReference type="OMA" id="TYWVISF"/>
<feature type="transmembrane region" description="Helical" evidence="20">
    <location>
        <begin position="78"/>
        <end position="98"/>
    </location>
</feature>
<evidence type="ECO:0000256" key="3">
    <source>
        <dbReference type="ARBA" id="ARBA00022448"/>
    </source>
</evidence>
<dbReference type="STRING" id="6412.T1EF67"/>
<dbReference type="PIRSF" id="PIRSF006060">
    <property type="entry name" value="AA_transporter"/>
    <property type="match status" value="1"/>
</dbReference>
<feature type="transmembrane region" description="Helical" evidence="20">
    <location>
        <begin position="155"/>
        <end position="179"/>
    </location>
</feature>
<evidence type="ECO:0000256" key="1">
    <source>
        <dbReference type="ARBA" id="ARBA00004424"/>
    </source>
</evidence>
<feature type="transmembrane region" description="Helical" evidence="20">
    <location>
        <begin position="353"/>
        <end position="379"/>
    </location>
</feature>
<sequence>MDSNNVKNNGNNNINDNDYTNNTTVTNVNKHITPTATSTTTSAAATTTTTTATNLDETNGDNFKATVDISTVQVPRTITLTGAISFIVGTIIGSGIFISPKGVAEGSGSVGFTLVSWTICGIVSMLAALCYAEMGSVVKESGGDYAFFMRAYGKVVAYMFAWCWGLLLKPASMATLAITCSEYLLTPLFEDGCGEVNSLLKKLFAVTLILVLAAISIYSSKLASKIQIIFTVAKLLALGIIIVGGIVKLFQGYTEYLSTGFKGTSTKPGVIALGFYSGMFAFDGWNAANFITEEIINPQRNLPLAIIIGVPVVIGVYVLTNVSYFTVMSMQEMIDSTAVAITWADRVIPKVAWIIPIFVAMSAFGSANGSFFSTSRLIFVAARNDHLPKFFGMINVERLTPVPASVLMALIAILFVIPGNVGALITFVSFIKWMFYGMNMISIIIFRYRYPYKEADRPFRVPLIIPIFVFLAAIFIVIVPIVTEPQIEFLFAFIFILIGYLLYIPFVHFKLYPKCMDYVTIFLQLFFQISTPQKLD</sequence>
<dbReference type="InterPro" id="IPR002293">
    <property type="entry name" value="AA/rel_permease1"/>
</dbReference>
<keyword evidence="7 20" id="KW-1133">Transmembrane helix</keyword>
<keyword evidence="23" id="KW-1185">Reference proteome</keyword>
<keyword evidence="4" id="KW-1003">Cell membrane</keyword>
<evidence type="ECO:0000256" key="6">
    <source>
        <dbReference type="ARBA" id="ARBA00022692"/>
    </source>
</evidence>
<feature type="transmembrane region" description="Helical" evidence="20">
    <location>
        <begin position="270"/>
        <end position="292"/>
    </location>
</feature>
<keyword evidence="6 20" id="KW-0812">Transmembrane</keyword>
<name>T1EF67_HELRO</name>
<dbReference type="EnsemblMetazoa" id="HelroT110971">
    <property type="protein sequence ID" value="HelroP110971"/>
    <property type="gene ID" value="HelroG110971"/>
</dbReference>
<evidence type="ECO:0000256" key="16">
    <source>
        <dbReference type="ARBA" id="ARBA00079910"/>
    </source>
</evidence>
<gene>
    <name evidence="22" type="primary">20195219</name>
    <name evidence="21" type="ORF">HELRODRAFT_110971</name>
</gene>
<comment type="subcellular location">
    <subcellularLocation>
        <location evidence="1">Apical cell membrane</location>
        <topology evidence="1">Multi-pass membrane protein</topology>
    </subcellularLocation>
</comment>
<evidence type="ECO:0000256" key="12">
    <source>
        <dbReference type="ARBA" id="ARBA00051835"/>
    </source>
</evidence>
<feature type="transmembrane region" description="Helical" evidence="20">
    <location>
        <begin position="489"/>
        <end position="509"/>
    </location>
</feature>
<dbReference type="FunCoup" id="T1EF67">
    <property type="interactions" value="138"/>
</dbReference>
<evidence type="ECO:0000256" key="19">
    <source>
        <dbReference type="SAM" id="MobiDB-lite"/>
    </source>
</evidence>
<dbReference type="PANTHER" id="PTHR11785">
    <property type="entry name" value="AMINO ACID TRANSPORTER"/>
    <property type="match status" value="1"/>
</dbReference>
<evidence type="ECO:0000313" key="23">
    <source>
        <dbReference type="Proteomes" id="UP000015101"/>
    </source>
</evidence>